<reference evidence="3" key="1">
    <citation type="submission" date="2021-02" db="EMBL/GenBank/DDBJ databases">
        <authorList>
            <person name="Nowell W R."/>
        </authorList>
    </citation>
    <scope>NUCLEOTIDE SEQUENCE</scope>
</reference>
<evidence type="ECO:0000259" key="2">
    <source>
        <dbReference type="SMART" id="SM00228"/>
    </source>
</evidence>
<organism evidence="3 5">
    <name type="scientific">Rotaria magnacalcarata</name>
    <dbReference type="NCBI Taxonomy" id="392030"/>
    <lineage>
        <taxon>Eukaryota</taxon>
        <taxon>Metazoa</taxon>
        <taxon>Spiralia</taxon>
        <taxon>Gnathifera</taxon>
        <taxon>Rotifera</taxon>
        <taxon>Eurotatoria</taxon>
        <taxon>Bdelloidea</taxon>
        <taxon>Philodinida</taxon>
        <taxon>Philodinidae</taxon>
        <taxon>Rotaria</taxon>
    </lineage>
</organism>
<gene>
    <name evidence="3" type="ORF">WKI299_LOCUS9177</name>
    <name evidence="4" type="ORF">XDN619_LOCUS25061</name>
</gene>
<dbReference type="EMBL" id="CAJNRF010003010">
    <property type="protein sequence ID" value="CAF2045778.1"/>
    <property type="molecule type" value="Genomic_DNA"/>
</dbReference>
<feature type="domain" description="PDZ" evidence="2">
    <location>
        <begin position="15"/>
        <end position="93"/>
    </location>
</feature>
<dbReference type="PANTHER" id="PTHR19964:SF94">
    <property type="entry name" value="SYNTAXIN-BINDING PROTEIN 4-LIKE"/>
    <property type="match status" value="1"/>
</dbReference>
<dbReference type="SMART" id="SM00228">
    <property type="entry name" value="PDZ"/>
    <property type="match status" value="1"/>
</dbReference>
<evidence type="ECO:0000313" key="3">
    <source>
        <dbReference type="EMBL" id="CAF2045778.1"/>
    </source>
</evidence>
<proteinExistence type="predicted"/>
<name>A0A816P8B9_9BILA</name>
<dbReference type="SUPFAM" id="SSF50156">
    <property type="entry name" value="PDZ domain-like"/>
    <property type="match status" value="1"/>
</dbReference>
<dbReference type="PANTHER" id="PTHR19964">
    <property type="entry name" value="MULTIPLE PDZ DOMAIN PROTEIN"/>
    <property type="match status" value="1"/>
</dbReference>
<dbReference type="AlphaFoldDB" id="A0A816P8B9"/>
<dbReference type="Proteomes" id="UP000663887">
    <property type="component" value="Unassembled WGS sequence"/>
</dbReference>
<dbReference type="EMBL" id="CAJNRG010011452">
    <property type="protein sequence ID" value="CAF2132748.1"/>
    <property type="molecule type" value="Genomic_DNA"/>
</dbReference>
<dbReference type="Gene3D" id="2.30.42.10">
    <property type="match status" value="1"/>
</dbReference>
<evidence type="ECO:0000313" key="4">
    <source>
        <dbReference type="EMBL" id="CAF2132748.1"/>
    </source>
</evidence>
<dbReference type="InterPro" id="IPR036034">
    <property type="entry name" value="PDZ_sf"/>
</dbReference>
<accession>A0A816P8B9</accession>
<feature type="compositionally biased region" description="Basic residues" evidence="1">
    <location>
        <begin position="147"/>
        <end position="160"/>
    </location>
</feature>
<dbReference type="Proteomes" id="UP000663856">
    <property type="component" value="Unassembled WGS sequence"/>
</dbReference>
<dbReference type="InterPro" id="IPR051342">
    <property type="entry name" value="PDZ_scaffold"/>
</dbReference>
<evidence type="ECO:0000256" key="1">
    <source>
        <dbReference type="SAM" id="MobiDB-lite"/>
    </source>
</evidence>
<comment type="caution">
    <text evidence="3">The sequence shown here is derived from an EMBL/GenBank/DDBJ whole genome shotgun (WGS) entry which is preliminary data.</text>
</comment>
<dbReference type="Pfam" id="PF00595">
    <property type="entry name" value="PDZ"/>
    <property type="match status" value="1"/>
</dbReference>
<feature type="region of interest" description="Disordered" evidence="1">
    <location>
        <begin position="122"/>
        <end position="160"/>
    </location>
</feature>
<sequence>MMTTDEIIVYLNSHNGLGIRILGTKRATHQSGIYIRQLLDGGLAQRDGRLKVGDQILSVNGETIIGINRRHAVNILRSAAVTNHVRLHVQHFLPPLSSQEYQQLLNEERTIDDDEDIYQSLNFSSSKNRKNSHNRSLTTENDVQMRRSSHRRNHEHEKHRHIASNLSFREKNHREEQYKSDQILRGLDISHEALQSLLNSRFKLIDLVDLLKKIYPTLLLKDHTRELQFIQQLSQTNTDGRITLKDFERQSSVLLGERINFLLPFYSSAKQISMENDNQLVDKLHREIALFRSKIDELHNKIIICEKSQRLSEQVEIEYEDLIKFLDEQLNQYKLNEINQLKQIQANHQLIEKLFHFLSIYLKQSKDEQILLQLKHEYEHQRIFLS</sequence>
<dbReference type="InterPro" id="IPR001478">
    <property type="entry name" value="PDZ"/>
</dbReference>
<protein>
    <recommendedName>
        <fullName evidence="2">PDZ domain-containing protein</fullName>
    </recommendedName>
</protein>
<evidence type="ECO:0000313" key="5">
    <source>
        <dbReference type="Proteomes" id="UP000663856"/>
    </source>
</evidence>